<comment type="caution">
    <text evidence="2">The sequence shown here is derived from an EMBL/GenBank/DDBJ whole genome shotgun (WGS) entry which is preliminary data.</text>
</comment>
<evidence type="ECO:0000313" key="3">
    <source>
        <dbReference type="Proteomes" id="UP001555826"/>
    </source>
</evidence>
<dbReference type="Pfam" id="PF12680">
    <property type="entry name" value="SnoaL_2"/>
    <property type="match status" value="1"/>
</dbReference>
<feature type="domain" description="SnoaL-like" evidence="1">
    <location>
        <begin position="13"/>
        <end position="107"/>
    </location>
</feature>
<evidence type="ECO:0000313" key="2">
    <source>
        <dbReference type="EMBL" id="MEW9263776.1"/>
    </source>
</evidence>
<dbReference type="Gene3D" id="3.10.450.50">
    <property type="match status" value="1"/>
</dbReference>
<reference evidence="2 3" key="1">
    <citation type="submission" date="2024-07" db="EMBL/GenBank/DDBJ databases">
        <authorList>
            <person name="Thanompreechachai J."/>
            <person name="Duangmal K."/>
        </authorList>
    </citation>
    <scope>NUCLEOTIDE SEQUENCE [LARGE SCALE GENOMIC DNA]</scope>
    <source>
        <strain evidence="2 3">KCTC 19886</strain>
    </source>
</reference>
<dbReference type="Proteomes" id="UP001555826">
    <property type="component" value="Unassembled WGS sequence"/>
</dbReference>
<protein>
    <submittedName>
        <fullName evidence="2">Nuclear transport factor 2 family protein</fullName>
    </submittedName>
</protein>
<accession>A0ABV3P2E5</accession>
<dbReference type="InterPro" id="IPR037401">
    <property type="entry name" value="SnoaL-like"/>
</dbReference>
<dbReference type="SUPFAM" id="SSF54427">
    <property type="entry name" value="NTF2-like"/>
    <property type="match status" value="1"/>
</dbReference>
<gene>
    <name evidence="2" type="ORF">AB1207_03365</name>
</gene>
<sequence>MSGEEGAAGRVARSFADAVDDRDWASLASLLAPGSTATLVHTGETFTGEQFVAFNRDYPGGWRFTVTDLVASGDRAVLRARVTPASGGDGVFHVASFLRVADGLVTELVEVWGEELPAPPAHRPGVAGT</sequence>
<dbReference type="EMBL" id="JBFNQN010000002">
    <property type="protein sequence ID" value="MEW9263776.1"/>
    <property type="molecule type" value="Genomic_DNA"/>
</dbReference>
<dbReference type="InterPro" id="IPR032710">
    <property type="entry name" value="NTF2-like_dom_sf"/>
</dbReference>
<dbReference type="RefSeq" id="WP_367636369.1">
    <property type="nucleotide sequence ID" value="NZ_JBFNQN010000002.1"/>
</dbReference>
<evidence type="ECO:0000259" key="1">
    <source>
        <dbReference type="Pfam" id="PF12680"/>
    </source>
</evidence>
<keyword evidence="3" id="KW-1185">Reference proteome</keyword>
<proteinExistence type="predicted"/>
<organism evidence="2 3">
    <name type="scientific">Kineococcus endophyticus</name>
    <dbReference type="NCBI Taxonomy" id="1181883"/>
    <lineage>
        <taxon>Bacteria</taxon>
        <taxon>Bacillati</taxon>
        <taxon>Actinomycetota</taxon>
        <taxon>Actinomycetes</taxon>
        <taxon>Kineosporiales</taxon>
        <taxon>Kineosporiaceae</taxon>
        <taxon>Kineococcus</taxon>
    </lineage>
</organism>
<name>A0ABV3P2E5_9ACTN</name>